<proteinExistence type="predicted"/>
<name>A0AA88JG17_FICCA</name>
<dbReference type="AlphaFoldDB" id="A0AA88JG17"/>
<evidence type="ECO:0000313" key="2">
    <source>
        <dbReference type="EMBL" id="GMN71072.1"/>
    </source>
</evidence>
<gene>
    <name evidence="1" type="ORF">TIFTF001_055505</name>
    <name evidence="2" type="ORF">TIFTF001_055506</name>
</gene>
<comment type="caution">
    <text evidence="1">The sequence shown here is derived from an EMBL/GenBank/DDBJ whole genome shotgun (WGS) entry which is preliminary data.</text>
</comment>
<dbReference type="EMBL" id="BTGU01017679">
    <property type="protein sequence ID" value="GMN71072.1"/>
    <property type="molecule type" value="Genomic_DNA"/>
</dbReference>
<evidence type="ECO:0000313" key="3">
    <source>
        <dbReference type="Proteomes" id="UP001187192"/>
    </source>
</evidence>
<sequence length="19" mass="2199">MKYMLPGEEKKKKGGWSSN</sequence>
<accession>A0AA88JG17</accession>
<organism evidence="1 3">
    <name type="scientific">Ficus carica</name>
    <name type="common">Common fig</name>
    <dbReference type="NCBI Taxonomy" id="3494"/>
    <lineage>
        <taxon>Eukaryota</taxon>
        <taxon>Viridiplantae</taxon>
        <taxon>Streptophyta</taxon>
        <taxon>Embryophyta</taxon>
        <taxon>Tracheophyta</taxon>
        <taxon>Spermatophyta</taxon>
        <taxon>Magnoliopsida</taxon>
        <taxon>eudicotyledons</taxon>
        <taxon>Gunneridae</taxon>
        <taxon>Pentapetalae</taxon>
        <taxon>rosids</taxon>
        <taxon>fabids</taxon>
        <taxon>Rosales</taxon>
        <taxon>Moraceae</taxon>
        <taxon>Ficeae</taxon>
        <taxon>Ficus</taxon>
    </lineage>
</organism>
<dbReference type="EMBL" id="BTGU01017677">
    <property type="protein sequence ID" value="GMN71062.1"/>
    <property type="molecule type" value="Genomic_DNA"/>
</dbReference>
<protein>
    <submittedName>
        <fullName evidence="1">Uncharacterized protein</fullName>
    </submittedName>
</protein>
<evidence type="ECO:0000313" key="1">
    <source>
        <dbReference type="EMBL" id="GMN71062.1"/>
    </source>
</evidence>
<keyword evidence="3" id="KW-1185">Reference proteome</keyword>
<dbReference type="Proteomes" id="UP001187192">
    <property type="component" value="Unassembled WGS sequence"/>
</dbReference>
<reference evidence="1" key="1">
    <citation type="submission" date="2023-07" db="EMBL/GenBank/DDBJ databases">
        <title>draft genome sequence of fig (Ficus carica).</title>
        <authorList>
            <person name="Takahashi T."/>
            <person name="Nishimura K."/>
        </authorList>
    </citation>
    <scope>NUCLEOTIDE SEQUENCE</scope>
</reference>